<name>A0A8D2ZUR8_SCOMX</name>
<evidence type="ECO:0000259" key="7">
    <source>
        <dbReference type="PROSITE" id="PS50888"/>
    </source>
</evidence>
<feature type="domain" description="PAS" evidence="6">
    <location>
        <begin position="85"/>
        <end position="142"/>
    </location>
</feature>
<dbReference type="PANTHER" id="PTHR23043:SF8">
    <property type="entry name" value="ENDOTHELIAL PAS DOMAIN-CONTAINING PROTEIN 1"/>
    <property type="match status" value="1"/>
</dbReference>
<gene>
    <name evidence="8" type="primary">epas1a</name>
</gene>
<evidence type="ECO:0000256" key="2">
    <source>
        <dbReference type="ARBA" id="ARBA00022737"/>
    </source>
</evidence>
<dbReference type="InterPro" id="IPR035965">
    <property type="entry name" value="PAS-like_dom_sf"/>
</dbReference>
<keyword evidence="2" id="KW-0677">Repeat</keyword>
<dbReference type="CDD" id="cd11391">
    <property type="entry name" value="bHLH_PAS"/>
    <property type="match status" value="1"/>
</dbReference>
<evidence type="ECO:0000313" key="9">
    <source>
        <dbReference type="Proteomes" id="UP000694558"/>
    </source>
</evidence>
<dbReference type="PROSITE" id="PS50888">
    <property type="entry name" value="BHLH"/>
    <property type="match status" value="1"/>
</dbReference>
<dbReference type="SMART" id="SM00353">
    <property type="entry name" value="HLH"/>
    <property type="match status" value="1"/>
</dbReference>
<dbReference type="InterPro" id="IPR036638">
    <property type="entry name" value="HLH_DNA-bd_sf"/>
</dbReference>
<evidence type="ECO:0000256" key="3">
    <source>
        <dbReference type="ARBA" id="ARBA00023015"/>
    </source>
</evidence>
<dbReference type="InterPro" id="IPR011598">
    <property type="entry name" value="bHLH_dom"/>
</dbReference>
<dbReference type="AlphaFoldDB" id="A0A8D2ZUR8"/>
<dbReference type="Gene3D" id="3.30.450.20">
    <property type="entry name" value="PAS domain"/>
    <property type="match status" value="2"/>
</dbReference>
<dbReference type="InterPro" id="IPR013767">
    <property type="entry name" value="PAS_fold"/>
</dbReference>
<dbReference type="Pfam" id="PF00989">
    <property type="entry name" value="PAS"/>
    <property type="match status" value="1"/>
</dbReference>
<dbReference type="GO" id="GO:0000981">
    <property type="term" value="F:DNA-binding transcription factor activity, RNA polymerase II-specific"/>
    <property type="evidence" value="ECO:0007669"/>
    <property type="project" value="TreeGrafter"/>
</dbReference>
<proteinExistence type="predicted"/>
<dbReference type="Pfam" id="PF23171">
    <property type="entry name" value="bHLH_HIF1A"/>
    <property type="match status" value="1"/>
</dbReference>
<keyword evidence="4" id="KW-0804">Transcription</keyword>
<dbReference type="SUPFAM" id="SSF47459">
    <property type="entry name" value="HLH, helix-loop-helix DNA-binding domain"/>
    <property type="match status" value="1"/>
</dbReference>
<feature type="domain" description="PAS" evidence="6">
    <location>
        <begin position="225"/>
        <end position="277"/>
    </location>
</feature>
<dbReference type="InterPro" id="IPR000014">
    <property type="entry name" value="PAS"/>
</dbReference>
<dbReference type="Pfam" id="PF14598">
    <property type="entry name" value="PAS_11"/>
    <property type="match status" value="1"/>
</dbReference>
<dbReference type="SUPFAM" id="SSF55785">
    <property type="entry name" value="PYP-like sensor domain (PAS domain)"/>
    <property type="match status" value="2"/>
</dbReference>
<dbReference type="GO" id="GO:0071456">
    <property type="term" value="P:cellular response to hypoxia"/>
    <property type="evidence" value="ECO:0007669"/>
    <property type="project" value="TreeGrafter"/>
</dbReference>
<reference evidence="8" key="1">
    <citation type="submission" date="2023-05" db="EMBL/GenBank/DDBJ databases">
        <title>High-quality long-read genome of Scophthalmus maximus.</title>
        <authorList>
            <person name="Lien S."/>
            <person name="Martinez P."/>
        </authorList>
    </citation>
    <scope>NUCLEOTIDE SEQUENCE [LARGE SCALE GENOMIC DNA]</scope>
</reference>
<dbReference type="Ensembl" id="ENSSMAT00000008057.2">
    <property type="protein sequence ID" value="ENSSMAP00000007957.2"/>
    <property type="gene ID" value="ENSSMAG00000004841.2"/>
</dbReference>
<reference evidence="8" key="2">
    <citation type="submission" date="2025-08" db="UniProtKB">
        <authorList>
            <consortium name="Ensembl"/>
        </authorList>
    </citation>
    <scope>IDENTIFICATION</scope>
</reference>
<evidence type="ECO:0000256" key="4">
    <source>
        <dbReference type="ARBA" id="ARBA00023163"/>
    </source>
</evidence>
<evidence type="ECO:0000256" key="1">
    <source>
        <dbReference type="ARBA" id="ARBA00004123"/>
    </source>
</evidence>
<dbReference type="CDD" id="cd00130">
    <property type="entry name" value="PAS"/>
    <property type="match status" value="2"/>
</dbReference>
<organism evidence="8 9">
    <name type="scientific">Scophthalmus maximus</name>
    <name type="common">Turbot</name>
    <name type="synonym">Psetta maxima</name>
    <dbReference type="NCBI Taxonomy" id="52904"/>
    <lineage>
        <taxon>Eukaryota</taxon>
        <taxon>Metazoa</taxon>
        <taxon>Chordata</taxon>
        <taxon>Craniata</taxon>
        <taxon>Vertebrata</taxon>
        <taxon>Euteleostomi</taxon>
        <taxon>Actinopterygii</taxon>
        <taxon>Neopterygii</taxon>
        <taxon>Teleostei</taxon>
        <taxon>Neoteleostei</taxon>
        <taxon>Acanthomorphata</taxon>
        <taxon>Carangaria</taxon>
        <taxon>Pleuronectiformes</taxon>
        <taxon>Pleuronectoidei</taxon>
        <taxon>Scophthalmidae</taxon>
        <taxon>Scophthalmus</taxon>
    </lineage>
</organism>
<dbReference type="PROSITE" id="PS50112">
    <property type="entry name" value="PAS"/>
    <property type="match status" value="2"/>
</dbReference>
<sequence>MLPCMLRNPQKVSVRAISREAAKRRRRVESDMFEDLSRLLPLQPSVGANLDKPSVIRLTLSYIRMHTLLKERRGDSPGHGGDKYVLSILEGFLMVLSAEGDMIYLSDNISKYMGLTQTELMGHNIFDLTHPCDHGEIRNNLRMFGVKKGVWCGAKRDFVMRIKSTLTHRERSANLKSATWKILHCQGRVKLRSTPSSASCLLLTCRPLPLSHTLLSTHTFTSQHNMDMRFTYCDQGVTLLLGYSPEELLGRSIYDLCHTLDTSCLTKNHLNLCLKSQSASGQYRMLVRGGGYVWVESHSAVIPIVRPSKSRLSSYQPLCILCVTYVLRCVCVCVDFSEILSSTSGCIATNVCFRHSLSVITSQDRPTHSTCGSRLFVLCLTVAWSSRHSLDYHQTLKPNYGNTLLISSPPLPFSSTVLHDCCSSSTSVSLKEKKTESLRCRLRITDS</sequence>
<evidence type="ECO:0000313" key="8">
    <source>
        <dbReference type="Ensembl" id="ENSSMAP00000007957.2"/>
    </source>
</evidence>
<keyword evidence="3" id="KW-0805">Transcription regulation</keyword>
<evidence type="ECO:0000259" key="6">
    <source>
        <dbReference type="PROSITE" id="PS50112"/>
    </source>
</evidence>
<dbReference type="Proteomes" id="UP000694558">
    <property type="component" value="Chromosome 18"/>
</dbReference>
<evidence type="ECO:0008006" key="10">
    <source>
        <dbReference type="Google" id="ProtNLM"/>
    </source>
</evidence>
<feature type="domain" description="BHLH" evidence="7">
    <location>
        <begin position="13"/>
        <end position="66"/>
    </location>
</feature>
<dbReference type="GO" id="GO:0046983">
    <property type="term" value="F:protein dimerization activity"/>
    <property type="evidence" value="ECO:0007669"/>
    <property type="project" value="InterPro"/>
</dbReference>
<dbReference type="GO" id="GO:0005634">
    <property type="term" value="C:nucleus"/>
    <property type="evidence" value="ECO:0007669"/>
    <property type="project" value="UniProtKB-SubCell"/>
</dbReference>
<dbReference type="GO" id="GO:0000977">
    <property type="term" value="F:RNA polymerase II transcription regulatory region sequence-specific DNA binding"/>
    <property type="evidence" value="ECO:0007669"/>
    <property type="project" value="TreeGrafter"/>
</dbReference>
<comment type="subcellular location">
    <subcellularLocation>
        <location evidence="1">Nucleus</location>
    </subcellularLocation>
</comment>
<protein>
    <recommendedName>
        <fullName evidence="10">Endothelial PAS domain-containing protein 1-like</fullName>
    </recommendedName>
</protein>
<dbReference type="SMART" id="SM00091">
    <property type="entry name" value="PAS"/>
    <property type="match status" value="2"/>
</dbReference>
<evidence type="ECO:0000256" key="5">
    <source>
        <dbReference type="ARBA" id="ARBA00023242"/>
    </source>
</evidence>
<dbReference type="PANTHER" id="PTHR23043">
    <property type="entry name" value="HYPOXIA-INDUCIBLE FACTOR 1 ALPHA"/>
    <property type="match status" value="1"/>
</dbReference>
<dbReference type="GeneTree" id="ENSGT00940000155930"/>
<keyword evidence="5" id="KW-0539">Nucleus</keyword>
<accession>A0A8D2ZUR8</accession>